<keyword evidence="1" id="KW-0472">Membrane</keyword>
<evidence type="ECO:0000256" key="1">
    <source>
        <dbReference type="SAM" id="Phobius"/>
    </source>
</evidence>
<organism evidence="3 4">
    <name type="scientific">Pseudohongiella spirulinae</name>
    <dbReference type="NCBI Taxonomy" id="1249552"/>
    <lineage>
        <taxon>Bacteria</taxon>
        <taxon>Pseudomonadati</taxon>
        <taxon>Pseudomonadota</taxon>
        <taxon>Gammaproteobacteria</taxon>
        <taxon>Pseudomonadales</taxon>
        <taxon>Pseudohongiellaceae</taxon>
        <taxon>Pseudohongiella</taxon>
    </lineage>
</organism>
<feature type="transmembrane region" description="Helical" evidence="1">
    <location>
        <begin position="7"/>
        <end position="25"/>
    </location>
</feature>
<dbReference type="PATRIC" id="fig|1249552.3.peg.684"/>
<reference evidence="3 4" key="1">
    <citation type="submission" date="2015-11" db="EMBL/GenBank/DDBJ databases">
        <authorList>
            <person name="Zhang Y."/>
            <person name="Guo Z."/>
        </authorList>
    </citation>
    <scope>NUCLEOTIDE SEQUENCE [LARGE SCALE GENOMIC DNA]</scope>
    <source>
        <strain evidence="3 4">KCTC 32221</strain>
    </source>
</reference>
<keyword evidence="1" id="KW-1133">Transmembrane helix</keyword>
<evidence type="ECO:0000313" key="4">
    <source>
        <dbReference type="Proteomes" id="UP000065641"/>
    </source>
</evidence>
<feature type="domain" description="DUF2061" evidence="2">
    <location>
        <begin position="5"/>
        <end position="55"/>
    </location>
</feature>
<keyword evidence="1" id="KW-0812">Transmembrane</keyword>
<dbReference type="STRING" id="1249552.PS2015_679"/>
<dbReference type="InterPro" id="IPR018638">
    <property type="entry name" value="DUF2061_membrane"/>
</dbReference>
<dbReference type="RefSeq" id="WP_058020905.1">
    <property type="nucleotide sequence ID" value="NZ_CP013189.1"/>
</dbReference>
<keyword evidence="4" id="KW-1185">Reference proteome</keyword>
<proteinExistence type="predicted"/>
<protein>
    <submittedName>
        <fullName evidence="3">Membrane protein</fullName>
    </submittedName>
</protein>
<dbReference type="Proteomes" id="UP000065641">
    <property type="component" value="Chromosome"/>
</dbReference>
<sequence>MVQVKKTASFAVLHFITAFSVAWAMTGSWLIGGAVALVEPAINTVVYFLHEKLWQRRAANQAIGQGLAA</sequence>
<feature type="transmembrane region" description="Helical" evidence="1">
    <location>
        <begin position="31"/>
        <end position="49"/>
    </location>
</feature>
<evidence type="ECO:0000259" key="2">
    <source>
        <dbReference type="Pfam" id="PF09834"/>
    </source>
</evidence>
<accession>A0A0S2KBI7</accession>
<dbReference type="OrthoDB" id="9133582at2"/>
<dbReference type="Pfam" id="PF09834">
    <property type="entry name" value="DUF2061"/>
    <property type="match status" value="1"/>
</dbReference>
<dbReference type="EMBL" id="CP013189">
    <property type="protein sequence ID" value="ALO45359.1"/>
    <property type="molecule type" value="Genomic_DNA"/>
</dbReference>
<evidence type="ECO:0000313" key="3">
    <source>
        <dbReference type="EMBL" id="ALO45359.1"/>
    </source>
</evidence>
<gene>
    <name evidence="3" type="ORF">PS2015_679</name>
</gene>
<dbReference type="AlphaFoldDB" id="A0A0S2KBI7"/>
<name>A0A0S2KBI7_9GAMM</name>
<dbReference type="KEGG" id="pspi:PS2015_679"/>